<dbReference type="RefSeq" id="WP_073040320.1">
    <property type="nucleotide sequence ID" value="NZ_FQUO01000002.1"/>
</dbReference>
<evidence type="ECO:0000256" key="2">
    <source>
        <dbReference type="SAM" id="SignalP"/>
    </source>
</evidence>
<reference evidence="4 5" key="1">
    <citation type="submission" date="2016-11" db="EMBL/GenBank/DDBJ databases">
        <authorList>
            <person name="Jaros S."/>
            <person name="Januszkiewicz K."/>
            <person name="Wedrychowicz H."/>
        </authorList>
    </citation>
    <scope>NUCLEOTIDE SEQUENCE [LARGE SCALE GENOMIC DNA]</scope>
    <source>
        <strain evidence="4 5">DSM 26897</strain>
    </source>
</reference>
<feature type="chain" id="PRO_5012635162" evidence="2">
    <location>
        <begin position="20"/>
        <end position="463"/>
    </location>
</feature>
<dbReference type="OrthoDB" id="9816001at2"/>
<dbReference type="Proteomes" id="UP000184368">
    <property type="component" value="Unassembled WGS sequence"/>
</dbReference>
<evidence type="ECO:0000256" key="1">
    <source>
        <dbReference type="ARBA" id="ARBA00022801"/>
    </source>
</evidence>
<dbReference type="Pfam" id="PF03629">
    <property type="entry name" value="SASA"/>
    <property type="match status" value="1"/>
</dbReference>
<organism evidence="4 5">
    <name type="scientific">Cnuella takakiae</name>
    <dbReference type="NCBI Taxonomy" id="1302690"/>
    <lineage>
        <taxon>Bacteria</taxon>
        <taxon>Pseudomonadati</taxon>
        <taxon>Bacteroidota</taxon>
        <taxon>Chitinophagia</taxon>
        <taxon>Chitinophagales</taxon>
        <taxon>Chitinophagaceae</taxon>
        <taxon>Cnuella</taxon>
    </lineage>
</organism>
<feature type="signal peptide" evidence="2">
    <location>
        <begin position="1"/>
        <end position="19"/>
    </location>
</feature>
<dbReference type="InterPro" id="IPR005181">
    <property type="entry name" value="SASA"/>
</dbReference>
<accession>A0A1M4VCQ5</accession>
<evidence type="ECO:0000313" key="4">
    <source>
        <dbReference type="EMBL" id="SHE66761.1"/>
    </source>
</evidence>
<dbReference type="AlphaFoldDB" id="A0A1M4VCQ5"/>
<dbReference type="STRING" id="1302690.BUE76_12620"/>
<dbReference type="GO" id="GO:0005975">
    <property type="term" value="P:carbohydrate metabolic process"/>
    <property type="evidence" value="ECO:0007669"/>
    <property type="project" value="TreeGrafter"/>
</dbReference>
<feature type="domain" description="Sialate O-acetylesterase" evidence="3">
    <location>
        <begin position="104"/>
        <end position="349"/>
    </location>
</feature>
<evidence type="ECO:0000259" key="3">
    <source>
        <dbReference type="Pfam" id="PF03629"/>
    </source>
</evidence>
<dbReference type="PANTHER" id="PTHR22901">
    <property type="entry name" value="SIALATE O-ACETYLESTERASE"/>
    <property type="match status" value="1"/>
</dbReference>
<gene>
    <name evidence="4" type="ORF">SAMN05444008_102221</name>
</gene>
<sequence>MYRVSFLVLLCLFQLCAAARIELPSVIGNNMVVPQNTRIRLWGWASPSEKVFVTPSWSNRTDSAVATRDAKWELWVESPAAGGPHQVTFRGSNTIVVDNILSGAVWLCSGQSNMEWNYYNGIEGMRSEIEKGNQPQIRFFQVDRKTALHPQDDVRGKWVVCDSNTLKSFSGVGYFFGSRLHDSLHVPVGLINASWGGTPAEVWMPDTLVLKNDTWKKDLEKLSNTPYWTITPGLAFNAMIAPLTPFVLDGAIWYQGESNVGAANSYGSLFSTLINSWRKAWSKELPFYFVQIAPYTYGPHFGAALLREQQARVAATLPHTGMVVVSDLVHDTTNIHPVNKRDVGYRLAALALSDAYGKALPVTSSKTFQRAETKGNKMVVSFTGNDGKLVLKGKTPQALLIAGADGVYLPAQAKVVGNNLEVWHPQIKVPQSVRYQFSSAGVGNMVDSYGLPLAPFRTDNLEL</sequence>
<dbReference type="SUPFAM" id="SSF52266">
    <property type="entry name" value="SGNH hydrolase"/>
    <property type="match status" value="1"/>
</dbReference>
<protein>
    <submittedName>
        <fullName evidence="4">Sialate O-acetylesterase</fullName>
    </submittedName>
</protein>
<keyword evidence="2" id="KW-0732">Signal</keyword>
<dbReference type="InterPro" id="IPR036514">
    <property type="entry name" value="SGNH_hydro_sf"/>
</dbReference>
<proteinExistence type="predicted"/>
<dbReference type="InterPro" id="IPR039329">
    <property type="entry name" value="SIAE"/>
</dbReference>
<evidence type="ECO:0000313" key="5">
    <source>
        <dbReference type="Proteomes" id="UP000184368"/>
    </source>
</evidence>
<keyword evidence="1" id="KW-0378">Hydrolase</keyword>
<name>A0A1M4VCQ5_9BACT</name>
<dbReference type="EMBL" id="FQUO01000002">
    <property type="protein sequence ID" value="SHE66761.1"/>
    <property type="molecule type" value="Genomic_DNA"/>
</dbReference>
<dbReference type="Gene3D" id="3.40.50.1110">
    <property type="entry name" value="SGNH hydrolase"/>
    <property type="match status" value="1"/>
</dbReference>
<dbReference type="PANTHER" id="PTHR22901:SF0">
    <property type="entry name" value="SIALATE O-ACETYLESTERASE"/>
    <property type="match status" value="1"/>
</dbReference>
<dbReference type="GO" id="GO:0001681">
    <property type="term" value="F:sialate O-acetylesterase activity"/>
    <property type="evidence" value="ECO:0007669"/>
    <property type="project" value="InterPro"/>
</dbReference>
<keyword evidence="5" id="KW-1185">Reference proteome</keyword>